<reference evidence="1 2" key="1">
    <citation type="journal article" date="2019" name="Sci. Rep.">
        <title>Orb-weaving spider Araneus ventricosus genome elucidates the spidroin gene catalogue.</title>
        <authorList>
            <person name="Kono N."/>
            <person name="Nakamura H."/>
            <person name="Ohtoshi R."/>
            <person name="Moran D.A.P."/>
            <person name="Shinohara A."/>
            <person name="Yoshida Y."/>
            <person name="Fujiwara M."/>
            <person name="Mori M."/>
            <person name="Tomita M."/>
            <person name="Arakawa K."/>
        </authorList>
    </citation>
    <scope>NUCLEOTIDE SEQUENCE [LARGE SCALE GENOMIC DNA]</scope>
</reference>
<sequence length="168" mass="18279">MLVPVCSGIHFVRNSFQLSFDGFWAVTCCHLGYAPFTRREQRNLSSSLCFNRSGTNACPATQPRGADPVGRLSVRRPQAEAAVPQPAGKAAASAGLHLSAGRDPVPSEGLRRLRAACPYLLRQQATLHSAMVLLPDHQQNCGIHNGLRHGRHEPADIEQPSLLLQQLE</sequence>
<comment type="caution">
    <text evidence="1">The sequence shown here is derived from an EMBL/GenBank/DDBJ whole genome shotgun (WGS) entry which is preliminary data.</text>
</comment>
<proteinExistence type="predicted"/>
<accession>A0A4Y2BUA8</accession>
<protein>
    <submittedName>
        <fullName evidence="1">Uncharacterized protein</fullName>
    </submittedName>
</protein>
<evidence type="ECO:0000313" key="2">
    <source>
        <dbReference type="Proteomes" id="UP000499080"/>
    </source>
</evidence>
<organism evidence="1 2">
    <name type="scientific">Araneus ventricosus</name>
    <name type="common">Orbweaver spider</name>
    <name type="synonym">Epeira ventricosa</name>
    <dbReference type="NCBI Taxonomy" id="182803"/>
    <lineage>
        <taxon>Eukaryota</taxon>
        <taxon>Metazoa</taxon>
        <taxon>Ecdysozoa</taxon>
        <taxon>Arthropoda</taxon>
        <taxon>Chelicerata</taxon>
        <taxon>Arachnida</taxon>
        <taxon>Araneae</taxon>
        <taxon>Araneomorphae</taxon>
        <taxon>Entelegynae</taxon>
        <taxon>Araneoidea</taxon>
        <taxon>Araneidae</taxon>
        <taxon>Araneus</taxon>
    </lineage>
</organism>
<gene>
    <name evidence="1" type="ORF">AVEN_197550_1</name>
</gene>
<keyword evidence="2" id="KW-1185">Reference proteome</keyword>
<dbReference type="AlphaFoldDB" id="A0A4Y2BUA8"/>
<evidence type="ECO:0000313" key="1">
    <source>
        <dbReference type="EMBL" id="GBL94876.1"/>
    </source>
</evidence>
<name>A0A4Y2BUA8_ARAVE</name>
<dbReference type="Proteomes" id="UP000499080">
    <property type="component" value="Unassembled WGS sequence"/>
</dbReference>
<dbReference type="EMBL" id="BGPR01000106">
    <property type="protein sequence ID" value="GBL94876.1"/>
    <property type="molecule type" value="Genomic_DNA"/>
</dbReference>